<dbReference type="PANTHER" id="PTHR13270:SF14">
    <property type="entry name" value="SEX DETERMINATION AND DOSAGE COMPENSATION PROTEIN SDC-2"/>
    <property type="match status" value="1"/>
</dbReference>
<gene>
    <name evidence="2" type="ORF">TSOC_000414</name>
</gene>
<comment type="caution">
    <text evidence="2">The sequence shown here is derived from an EMBL/GenBank/DDBJ whole genome shotgun (WGS) entry which is preliminary data.</text>
</comment>
<feature type="region of interest" description="Disordered" evidence="1">
    <location>
        <begin position="593"/>
        <end position="639"/>
    </location>
</feature>
<name>A0A2J8AJC6_9CHLO</name>
<keyword evidence="3" id="KW-1185">Reference proteome</keyword>
<dbReference type="EMBL" id="PGGS01000006">
    <property type="protein sequence ID" value="PNH12611.1"/>
    <property type="molecule type" value="Genomic_DNA"/>
</dbReference>
<dbReference type="Proteomes" id="UP000236333">
    <property type="component" value="Unassembled WGS sequence"/>
</dbReference>
<accession>A0A2J8AJC6</accession>
<dbReference type="PANTHER" id="PTHR13270">
    <property type="entry name" value="PROTEIN C20ORF116-RELATED"/>
    <property type="match status" value="1"/>
</dbReference>
<reference evidence="2 3" key="1">
    <citation type="journal article" date="2017" name="Mol. Biol. Evol.">
        <title>The 4-celled Tetrabaena socialis nuclear genome reveals the essential components for genetic control of cell number at the origin of multicellularity in the volvocine lineage.</title>
        <authorList>
            <person name="Featherston J."/>
            <person name="Arakaki Y."/>
            <person name="Hanschen E.R."/>
            <person name="Ferris P.J."/>
            <person name="Michod R.E."/>
            <person name="Olson B.J.S.C."/>
            <person name="Nozaki H."/>
            <person name="Durand P.M."/>
        </authorList>
    </citation>
    <scope>NUCLEOTIDE SEQUENCE [LARGE SCALE GENOMIC DNA]</scope>
    <source>
        <strain evidence="2 3">NIES-571</strain>
    </source>
</reference>
<dbReference type="OrthoDB" id="550482at2759"/>
<dbReference type="AlphaFoldDB" id="A0A2J8AJC6"/>
<feature type="region of interest" description="Disordered" evidence="1">
    <location>
        <begin position="256"/>
        <end position="334"/>
    </location>
</feature>
<feature type="region of interest" description="Disordered" evidence="1">
    <location>
        <begin position="82"/>
        <end position="150"/>
    </location>
</feature>
<feature type="region of interest" description="Disordered" evidence="1">
    <location>
        <begin position="671"/>
        <end position="732"/>
    </location>
</feature>
<evidence type="ECO:0000313" key="3">
    <source>
        <dbReference type="Proteomes" id="UP000236333"/>
    </source>
</evidence>
<feature type="compositionally biased region" description="Low complexity" evidence="1">
    <location>
        <begin position="430"/>
        <end position="439"/>
    </location>
</feature>
<feature type="compositionally biased region" description="Gly residues" evidence="1">
    <location>
        <begin position="719"/>
        <end position="728"/>
    </location>
</feature>
<evidence type="ECO:0000313" key="2">
    <source>
        <dbReference type="EMBL" id="PNH12611.1"/>
    </source>
</evidence>
<proteinExistence type="predicted"/>
<protein>
    <submittedName>
        <fullName evidence="2">Uncharacterized protein</fullName>
    </submittedName>
</protein>
<sequence length="813" mass="83362">MEPPRLRPDSLLPQWLHDVSERLSRQAKAELTTVMASLAPAGEMSALLPLVNDICSQLSDNFKQSITKRLLPEACKLLGSRASAGPAAGGASAATAQSPYPHHHLENDLTGFAPGTGQPLRPDQGPPHDAASAPAASMPGGHAASSPPDAAAVGDIHMHPPESRFAFANAGDMRRTARVVSAPGAGGGGTDSGPLVDPLLFLGLGPDDGGAEAGLPASAADAASSFLLLGGGGPLAGSGRVDSAITAATATALSAHVSGRQPLQQQQQPQKQQQQQHRQLSSQQQQQEEVEGMAPLPLFGGAPGPGPVASSYEQGVRPRQQQAQQQQQPGMAASGEVLSLAQQHTNGDHAYRLQMQQMQQPQQHQQQLQQQQQQQRLQYLQQYGPEHPALQQIAQQQAAAQQQAVQQQQQMAQQQQQVAQQQAAQQQQQRQAQGQAQGQRLVRVSNGGPLHGPGGPHMLQLHGPGGAGMGAYLGGVPQRGSLDGRFTDGSPYDMSYDMQMLYSTAEAQHQHHNNHHGFVLGSGLESQQADSLAAASLLRNGGAAAAPPTGPDYGMYGMMPAAGGVGGELRSASMSSAGSGFAPREGALLLQAGLASPPPGMAAAQQGGGRPLGPAGGPSPPGASGRLSRGGGGPVFDSREGSFSAAAAGRSGGVMAGAGAKAGPTLSMAAKLQQEPRRPGHPQTMSAPVSLPVASKPTPQGPSSGGGGSGGRARQSSSSGGGGGGGGAVKAPADMPGRFRCLPPSVQSRIHALTRDNHVVLGIINMLKKMPNATALERLSELAYHSFKNVDNPKSCIVSIFTTKPKYQPAGSA</sequence>
<evidence type="ECO:0000256" key="1">
    <source>
        <dbReference type="SAM" id="MobiDB-lite"/>
    </source>
</evidence>
<feature type="compositionally biased region" description="Low complexity" evidence="1">
    <location>
        <begin position="127"/>
        <end position="148"/>
    </location>
</feature>
<feature type="compositionally biased region" description="Low complexity" evidence="1">
    <location>
        <begin position="82"/>
        <end position="98"/>
    </location>
</feature>
<organism evidence="2 3">
    <name type="scientific">Tetrabaena socialis</name>
    <dbReference type="NCBI Taxonomy" id="47790"/>
    <lineage>
        <taxon>Eukaryota</taxon>
        <taxon>Viridiplantae</taxon>
        <taxon>Chlorophyta</taxon>
        <taxon>core chlorophytes</taxon>
        <taxon>Chlorophyceae</taxon>
        <taxon>CS clade</taxon>
        <taxon>Chlamydomonadales</taxon>
        <taxon>Tetrabaenaceae</taxon>
        <taxon>Tetrabaena</taxon>
    </lineage>
</organism>
<feature type="region of interest" description="Disordered" evidence="1">
    <location>
        <begin position="430"/>
        <end position="463"/>
    </location>
</feature>
<feature type="compositionally biased region" description="Gly residues" evidence="1">
    <location>
        <begin position="606"/>
        <end position="616"/>
    </location>
</feature>
<feature type="compositionally biased region" description="Low complexity" evidence="1">
    <location>
        <begin position="260"/>
        <end position="300"/>
    </location>
</feature>